<name>A0AAD4H0M1_9FUNG</name>
<feature type="region of interest" description="Disordered" evidence="1">
    <location>
        <begin position="1"/>
        <end position="190"/>
    </location>
</feature>
<comment type="caution">
    <text evidence="2">The sequence shown here is derived from an EMBL/GenBank/DDBJ whole genome shotgun (WGS) entry which is preliminary data.</text>
</comment>
<organism evidence="2 3">
    <name type="scientific">Linnemannia exigua</name>
    <dbReference type="NCBI Taxonomy" id="604196"/>
    <lineage>
        <taxon>Eukaryota</taxon>
        <taxon>Fungi</taxon>
        <taxon>Fungi incertae sedis</taxon>
        <taxon>Mucoromycota</taxon>
        <taxon>Mortierellomycotina</taxon>
        <taxon>Mortierellomycetes</taxon>
        <taxon>Mortierellales</taxon>
        <taxon>Mortierellaceae</taxon>
        <taxon>Linnemannia</taxon>
    </lineage>
</organism>
<reference evidence="2" key="1">
    <citation type="journal article" date="2020" name="Fungal Divers.">
        <title>Resolving the Mortierellaceae phylogeny through synthesis of multi-gene phylogenetics and phylogenomics.</title>
        <authorList>
            <person name="Vandepol N."/>
            <person name="Liber J."/>
            <person name="Desiro A."/>
            <person name="Na H."/>
            <person name="Kennedy M."/>
            <person name="Barry K."/>
            <person name="Grigoriev I.V."/>
            <person name="Miller A.N."/>
            <person name="O'Donnell K."/>
            <person name="Stajich J.E."/>
            <person name="Bonito G."/>
        </authorList>
    </citation>
    <scope>NUCLEOTIDE SEQUENCE</scope>
    <source>
        <strain evidence="2">NRRL 28262</strain>
    </source>
</reference>
<feature type="compositionally biased region" description="Low complexity" evidence="1">
    <location>
        <begin position="325"/>
        <end position="338"/>
    </location>
</feature>
<feature type="compositionally biased region" description="Gly residues" evidence="1">
    <location>
        <begin position="290"/>
        <end position="300"/>
    </location>
</feature>
<feature type="compositionally biased region" description="Polar residues" evidence="1">
    <location>
        <begin position="353"/>
        <end position="366"/>
    </location>
</feature>
<evidence type="ECO:0000256" key="1">
    <source>
        <dbReference type="SAM" id="MobiDB-lite"/>
    </source>
</evidence>
<feature type="compositionally biased region" description="Polar residues" evidence="1">
    <location>
        <begin position="426"/>
        <end position="446"/>
    </location>
</feature>
<evidence type="ECO:0000313" key="2">
    <source>
        <dbReference type="EMBL" id="KAG0249601.1"/>
    </source>
</evidence>
<dbReference type="AlphaFoldDB" id="A0AAD4H0M1"/>
<gene>
    <name evidence="2" type="ORF">BGZ95_007477</name>
</gene>
<dbReference type="Proteomes" id="UP001194580">
    <property type="component" value="Unassembled WGS sequence"/>
</dbReference>
<feature type="compositionally biased region" description="Polar residues" evidence="1">
    <location>
        <begin position="52"/>
        <end position="69"/>
    </location>
</feature>
<feature type="compositionally biased region" description="Acidic residues" evidence="1">
    <location>
        <begin position="253"/>
        <end position="264"/>
    </location>
</feature>
<feature type="compositionally biased region" description="Low complexity" evidence="1">
    <location>
        <begin position="95"/>
        <end position="110"/>
    </location>
</feature>
<accession>A0AAD4H0M1</accession>
<feature type="compositionally biased region" description="Acidic residues" evidence="1">
    <location>
        <begin position="279"/>
        <end position="288"/>
    </location>
</feature>
<evidence type="ECO:0000313" key="3">
    <source>
        <dbReference type="Proteomes" id="UP001194580"/>
    </source>
</evidence>
<feature type="non-terminal residue" evidence="2">
    <location>
        <position position="446"/>
    </location>
</feature>
<protein>
    <submittedName>
        <fullName evidence="2">Uncharacterized protein</fullName>
    </submittedName>
</protein>
<feature type="compositionally biased region" description="Polar residues" evidence="1">
    <location>
        <begin position="169"/>
        <end position="180"/>
    </location>
</feature>
<proteinExistence type="predicted"/>
<feature type="non-terminal residue" evidence="2">
    <location>
        <position position="1"/>
    </location>
</feature>
<feature type="region of interest" description="Disordered" evidence="1">
    <location>
        <begin position="205"/>
        <end position="446"/>
    </location>
</feature>
<feature type="compositionally biased region" description="Basic and acidic residues" evidence="1">
    <location>
        <begin position="70"/>
        <end position="80"/>
    </location>
</feature>
<feature type="compositionally biased region" description="Low complexity" evidence="1">
    <location>
        <begin position="373"/>
        <end position="398"/>
    </location>
</feature>
<feature type="compositionally biased region" description="Low complexity" evidence="1">
    <location>
        <begin position="124"/>
        <end position="140"/>
    </location>
</feature>
<dbReference type="EMBL" id="JAAAIL010003669">
    <property type="protein sequence ID" value="KAG0249601.1"/>
    <property type="molecule type" value="Genomic_DNA"/>
</dbReference>
<feature type="compositionally biased region" description="Polar residues" evidence="1">
    <location>
        <begin position="226"/>
        <end position="252"/>
    </location>
</feature>
<keyword evidence="3" id="KW-1185">Reference proteome</keyword>
<sequence length="446" mass="45419">IAGSQLYPPRHSADSNNNLAEAMTIEEPLQLDGGGTLKVSKGPEKAVRYFHKNSTAPYSRSIAESSSSTKDQKRPSKPEGDDGVGGGMSATTIGSSSVSTVSTPSLLLPPIQTRPFGGGGQKVAAMPSASSSPVTKSPASLGGGPSGLVDLSSSSRDHSVTQSGGVGSDESSPTESQPSPNAVGVADSAGRMHEILGRMFSDRSIRLHGAGGGSDHDSDSMLSEDAYSSLSGPFSTTTGRRSLLGQTETSASVEDEEEGDEDIPSVEQYDILQPVMEGSDLEDEENDEYGGMGGIGTGGRGGEDTDMTPRQSNFDLVTPLAAVASGNSSTSGDSGSGSRVASTRSAEKPSLLAATTTMFATGSTPLARSLSDGPTSPTSPAGGSSSSSRQQQLQQQGKLRPHQRSIGGSRPLAQSPLHEPSVHLLRTSSGSNSGNASPHLTSATLP</sequence>